<evidence type="ECO:0000313" key="2">
    <source>
        <dbReference type="EMBL" id="CAH1110610.1"/>
    </source>
</evidence>
<dbReference type="OrthoDB" id="6776451at2759"/>
<evidence type="ECO:0000313" key="3">
    <source>
        <dbReference type="Proteomes" id="UP001153636"/>
    </source>
</evidence>
<feature type="compositionally biased region" description="Polar residues" evidence="1">
    <location>
        <begin position="383"/>
        <end position="395"/>
    </location>
</feature>
<keyword evidence="3" id="KW-1185">Reference proteome</keyword>
<organism evidence="2 3">
    <name type="scientific">Psylliodes chrysocephalus</name>
    <dbReference type="NCBI Taxonomy" id="3402493"/>
    <lineage>
        <taxon>Eukaryota</taxon>
        <taxon>Metazoa</taxon>
        <taxon>Ecdysozoa</taxon>
        <taxon>Arthropoda</taxon>
        <taxon>Hexapoda</taxon>
        <taxon>Insecta</taxon>
        <taxon>Pterygota</taxon>
        <taxon>Neoptera</taxon>
        <taxon>Endopterygota</taxon>
        <taxon>Coleoptera</taxon>
        <taxon>Polyphaga</taxon>
        <taxon>Cucujiformia</taxon>
        <taxon>Chrysomeloidea</taxon>
        <taxon>Chrysomelidae</taxon>
        <taxon>Galerucinae</taxon>
        <taxon>Alticini</taxon>
        <taxon>Psylliodes</taxon>
    </lineage>
</organism>
<accession>A0A9P0D1X2</accession>
<name>A0A9P0D1X2_9CUCU</name>
<dbReference type="Proteomes" id="UP001153636">
    <property type="component" value="Chromosome 5"/>
</dbReference>
<feature type="region of interest" description="Disordered" evidence="1">
    <location>
        <begin position="335"/>
        <end position="415"/>
    </location>
</feature>
<protein>
    <recommendedName>
        <fullName evidence="4">Gag-like protein</fullName>
    </recommendedName>
</protein>
<evidence type="ECO:0008006" key="4">
    <source>
        <dbReference type="Google" id="ProtNLM"/>
    </source>
</evidence>
<sequence length="415" mass="46270">MDSLNSNKPNLDLGATNPLEVSPSENRDNNNTNQKKEALPRFLVVKRKEGDFSKISPFLIEKALNGICGPTKMTKKTKEGLLLETVSPRQAKKILTMTKLCDIEVEVIPHKTLNNSKGIIYCPDLLNCTVEEIQEELANQGVISVSRIKTKRDGELKDTPNHILTFNSPILPKNVKVAFYSLNVRLYIPAPLRCFRCQHFGHTSMRCEKPQVCVCGEPIHTGKPCTPPIKCVNCEGSHSTRSKECPVYKQEAAIQEIKIKENLSYPEAKKKVIIPTPKINVSYSKAATSHPPVPPTVNTEELIKNLIPHLIEAIKSQLNIPFAVPQVKPPISKRVRTYSSDVDSVSESASNSQETKGKKKKSRGWPKGKPRKTTSLEKDIDNPGTTTLSDTNIENISEMDADPIEEPPDLDKEFY</sequence>
<dbReference type="AlphaFoldDB" id="A0A9P0D1X2"/>
<feature type="compositionally biased region" description="Acidic residues" evidence="1">
    <location>
        <begin position="397"/>
        <end position="408"/>
    </location>
</feature>
<feature type="region of interest" description="Disordered" evidence="1">
    <location>
        <begin position="1"/>
        <end position="36"/>
    </location>
</feature>
<proteinExistence type="predicted"/>
<reference evidence="2" key="1">
    <citation type="submission" date="2022-01" db="EMBL/GenBank/DDBJ databases">
        <authorList>
            <person name="King R."/>
        </authorList>
    </citation>
    <scope>NUCLEOTIDE SEQUENCE</scope>
</reference>
<feature type="compositionally biased region" description="Low complexity" evidence="1">
    <location>
        <begin position="339"/>
        <end position="352"/>
    </location>
</feature>
<dbReference type="EMBL" id="OV651817">
    <property type="protein sequence ID" value="CAH1110610.1"/>
    <property type="molecule type" value="Genomic_DNA"/>
</dbReference>
<gene>
    <name evidence="2" type="ORF">PSYICH_LOCUS10767</name>
</gene>
<evidence type="ECO:0000256" key="1">
    <source>
        <dbReference type="SAM" id="MobiDB-lite"/>
    </source>
</evidence>
<feature type="compositionally biased region" description="Basic residues" evidence="1">
    <location>
        <begin position="357"/>
        <end position="372"/>
    </location>
</feature>